<gene>
    <name evidence="12" type="ordered locus">KKY_1565</name>
</gene>
<dbReference type="SUPFAM" id="SSF55874">
    <property type="entry name" value="ATPase domain of HSP90 chaperone/DNA topoisomerase II/histidine kinase"/>
    <property type="match status" value="1"/>
</dbReference>
<evidence type="ECO:0000313" key="13">
    <source>
        <dbReference type="Proteomes" id="UP000008850"/>
    </source>
</evidence>
<dbReference type="PROSITE" id="PS50109">
    <property type="entry name" value="HIS_KIN"/>
    <property type="match status" value="1"/>
</dbReference>
<keyword evidence="3" id="KW-0597">Phosphoprotein</keyword>
<keyword evidence="10" id="KW-0472">Membrane</keyword>
<keyword evidence="10" id="KW-0812">Transmembrane</keyword>
<dbReference type="CDD" id="cd16917">
    <property type="entry name" value="HATPase_UhpB-NarQ-NarX-like"/>
    <property type="match status" value="1"/>
</dbReference>
<evidence type="ECO:0000256" key="2">
    <source>
        <dbReference type="ARBA" id="ARBA00012438"/>
    </source>
</evidence>
<evidence type="ECO:0000256" key="8">
    <source>
        <dbReference type="ARBA" id="ARBA00023012"/>
    </source>
</evidence>
<feature type="coiled-coil region" evidence="9">
    <location>
        <begin position="204"/>
        <end position="231"/>
    </location>
</feature>
<dbReference type="PANTHER" id="PTHR24421:SF10">
    <property type="entry name" value="NITRATE_NITRITE SENSOR PROTEIN NARQ"/>
    <property type="match status" value="1"/>
</dbReference>
<sequence length="429" mass="46070">MAILGGWITSTISASTLNSAAKSSSVFVETFLEPYVQDLPADGAMTTERMVRLDGLLADTPLGERLISVKVWRTDGTVIYSTNRDLIGRQFNTTDVRRAASGEIVASYDALDNREGATERATGLPLIEIYAPLRAQDGEIVAVGEYYEHAPWFAEELERARLATWAVVGATTAGMIGILFLLVARGSSVIASQRSQLDHRIAEADLMAAQNENLREAADKARLDASEANEQLLARIGADLHDGPIQMLSLLTLRLSAQQEQADDDQDEPGAGGALIAQDVLRELRTISAGLVLPEIDSIDLRGALQLAVLRHEGLTGTKIAVSFGKLPRSSSLPLKTCAYRVVQEALSNAYKHAGDVHTEVRATVSKNRLYITVSDCGPGMPDGERSASAREQLGLAGIRNRINALKGEFSIEPRQGGGTCIGVVLPLN</sequence>
<dbReference type="GO" id="GO:0016020">
    <property type="term" value="C:membrane"/>
    <property type="evidence" value="ECO:0007669"/>
    <property type="project" value="InterPro"/>
</dbReference>
<dbReference type="EC" id="2.7.13.3" evidence="2"/>
<dbReference type="InterPro" id="IPR036890">
    <property type="entry name" value="HATPase_C_sf"/>
</dbReference>
<dbReference type="PANTHER" id="PTHR24421">
    <property type="entry name" value="NITRATE/NITRITE SENSOR PROTEIN NARX-RELATED"/>
    <property type="match status" value="1"/>
</dbReference>
<protein>
    <recommendedName>
        <fullName evidence="2">histidine kinase</fullName>
        <ecNumber evidence="2">2.7.13.3</ecNumber>
    </recommendedName>
</protein>
<dbReference type="InterPro" id="IPR011712">
    <property type="entry name" value="Sig_transdc_His_kin_sub3_dim/P"/>
</dbReference>
<keyword evidence="10" id="KW-1133">Transmembrane helix</keyword>
<dbReference type="HOGENOM" id="CLU_591697_0_0_5"/>
<evidence type="ECO:0000256" key="10">
    <source>
        <dbReference type="SAM" id="Phobius"/>
    </source>
</evidence>
<dbReference type="Pfam" id="PF02518">
    <property type="entry name" value="HATPase_c"/>
    <property type="match status" value="1"/>
</dbReference>
<evidence type="ECO:0000256" key="7">
    <source>
        <dbReference type="ARBA" id="ARBA00022840"/>
    </source>
</evidence>
<evidence type="ECO:0000256" key="6">
    <source>
        <dbReference type="ARBA" id="ARBA00022777"/>
    </source>
</evidence>
<dbReference type="InterPro" id="IPR005467">
    <property type="entry name" value="His_kinase_dom"/>
</dbReference>
<dbReference type="AlphaFoldDB" id="G4RB84"/>
<evidence type="ECO:0000259" key="11">
    <source>
        <dbReference type="PROSITE" id="PS50109"/>
    </source>
</evidence>
<keyword evidence="8" id="KW-0902">Two-component regulatory system</keyword>
<keyword evidence="6 12" id="KW-0418">Kinase</keyword>
<dbReference type="STRING" id="1082931.KKY_1565"/>
<reference evidence="12 13" key="1">
    <citation type="journal article" date="2012" name="J. Bacteriol.">
        <title>Complete genome sequence of Pelagibacterium halotolerans B2T.</title>
        <authorList>
            <person name="Huo Y.Y."/>
            <person name="Cheng H."/>
            <person name="Han X.F."/>
            <person name="Jiang X.W."/>
            <person name="Sun C."/>
            <person name="Zhang X.Q."/>
            <person name="Zhu X.F."/>
            <person name="Liu Y.F."/>
            <person name="Li P.F."/>
            <person name="Ni P.X."/>
            <person name="Wu M."/>
        </authorList>
    </citation>
    <scope>NUCLEOTIDE SEQUENCE [LARGE SCALE GENOMIC DNA]</scope>
    <source>
        <strain evidence="13">DSM 22347 / JCM 15775 / CGMCC 1.7692 / B2</strain>
    </source>
</reference>
<dbReference type="KEGG" id="phl:KKY_1565"/>
<dbReference type="EMBL" id="CP003075">
    <property type="protein sequence ID" value="AEQ51582.1"/>
    <property type="molecule type" value="Genomic_DNA"/>
</dbReference>
<organism evidence="12 13">
    <name type="scientific">Pelagibacterium halotolerans (strain DSM 22347 / JCM 15775 / CGMCC 1.7692 / B2)</name>
    <dbReference type="NCBI Taxonomy" id="1082931"/>
    <lineage>
        <taxon>Bacteria</taxon>
        <taxon>Pseudomonadati</taxon>
        <taxon>Pseudomonadota</taxon>
        <taxon>Alphaproteobacteria</taxon>
        <taxon>Hyphomicrobiales</taxon>
        <taxon>Devosiaceae</taxon>
        <taxon>Pelagibacterium</taxon>
    </lineage>
</organism>
<dbReference type="SUPFAM" id="SSF103190">
    <property type="entry name" value="Sensory domain-like"/>
    <property type="match status" value="1"/>
</dbReference>
<dbReference type="eggNOG" id="COG4585">
    <property type="taxonomic scope" value="Bacteria"/>
</dbReference>
<feature type="domain" description="Histidine kinase" evidence="11">
    <location>
        <begin position="341"/>
        <end position="429"/>
    </location>
</feature>
<dbReference type="Proteomes" id="UP000008850">
    <property type="component" value="Chromosome"/>
</dbReference>
<dbReference type="GO" id="GO:0046983">
    <property type="term" value="F:protein dimerization activity"/>
    <property type="evidence" value="ECO:0007669"/>
    <property type="project" value="InterPro"/>
</dbReference>
<keyword evidence="13" id="KW-1185">Reference proteome</keyword>
<evidence type="ECO:0000256" key="1">
    <source>
        <dbReference type="ARBA" id="ARBA00000085"/>
    </source>
</evidence>
<evidence type="ECO:0000256" key="5">
    <source>
        <dbReference type="ARBA" id="ARBA00022741"/>
    </source>
</evidence>
<comment type="catalytic activity">
    <reaction evidence="1">
        <text>ATP + protein L-histidine = ADP + protein N-phospho-L-histidine.</text>
        <dbReference type="EC" id="2.7.13.3"/>
    </reaction>
</comment>
<dbReference type="InterPro" id="IPR003594">
    <property type="entry name" value="HATPase_dom"/>
</dbReference>
<keyword evidence="4" id="KW-0808">Transferase</keyword>
<evidence type="ECO:0000313" key="12">
    <source>
        <dbReference type="EMBL" id="AEQ51582.1"/>
    </source>
</evidence>
<keyword evidence="7" id="KW-0067">ATP-binding</keyword>
<dbReference type="Pfam" id="PF07730">
    <property type="entry name" value="HisKA_3"/>
    <property type="match status" value="1"/>
</dbReference>
<accession>G4RB84</accession>
<dbReference type="GO" id="GO:0000155">
    <property type="term" value="F:phosphorelay sensor kinase activity"/>
    <property type="evidence" value="ECO:0007669"/>
    <property type="project" value="InterPro"/>
</dbReference>
<dbReference type="RefSeq" id="WP_014130731.1">
    <property type="nucleotide sequence ID" value="NC_016078.1"/>
</dbReference>
<keyword evidence="9" id="KW-0175">Coiled coil</keyword>
<dbReference type="Gene3D" id="3.30.565.10">
    <property type="entry name" value="Histidine kinase-like ATPase, C-terminal domain"/>
    <property type="match status" value="1"/>
</dbReference>
<evidence type="ECO:0000256" key="3">
    <source>
        <dbReference type="ARBA" id="ARBA00022553"/>
    </source>
</evidence>
<name>G4RB84_PELHB</name>
<evidence type="ECO:0000256" key="4">
    <source>
        <dbReference type="ARBA" id="ARBA00022679"/>
    </source>
</evidence>
<keyword evidence="5" id="KW-0547">Nucleotide-binding</keyword>
<dbReference type="SMART" id="SM00387">
    <property type="entry name" value="HATPase_c"/>
    <property type="match status" value="1"/>
</dbReference>
<proteinExistence type="predicted"/>
<dbReference type="InterPro" id="IPR050482">
    <property type="entry name" value="Sensor_HK_TwoCompSys"/>
</dbReference>
<dbReference type="InterPro" id="IPR029151">
    <property type="entry name" value="Sensor-like_sf"/>
</dbReference>
<dbReference type="GO" id="GO:0005524">
    <property type="term" value="F:ATP binding"/>
    <property type="evidence" value="ECO:0007669"/>
    <property type="project" value="UniProtKB-KW"/>
</dbReference>
<feature type="transmembrane region" description="Helical" evidence="10">
    <location>
        <begin position="162"/>
        <end position="184"/>
    </location>
</feature>
<evidence type="ECO:0000256" key="9">
    <source>
        <dbReference type="SAM" id="Coils"/>
    </source>
</evidence>